<name>A0A1W1VFN0_DESTI</name>
<dbReference type="PANTHER" id="PTHR30570">
    <property type="entry name" value="PERIPLASMIC PHOSPHATE BINDING COMPONENT OF PHOSPHATE ABC TRANSPORTER"/>
    <property type="match status" value="1"/>
</dbReference>
<evidence type="ECO:0000256" key="8">
    <source>
        <dbReference type="ARBA" id="ARBA00023139"/>
    </source>
</evidence>
<dbReference type="Pfam" id="PF12849">
    <property type="entry name" value="PBP_like_2"/>
    <property type="match status" value="1"/>
</dbReference>
<dbReference type="GO" id="GO:0006817">
    <property type="term" value="P:phosphate ion transport"/>
    <property type="evidence" value="ECO:0007669"/>
    <property type="project" value="UniProtKB-UniRule"/>
</dbReference>
<dbReference type="SUPFAM" id="SSF53850">
    <property type="entry name" value="Periplasmic binding protein-like II"/>
    <property type="match status" value="1"/>
</dbReference>
<keyword evidence="13" id="KW-1185">Reference proteome</keyword>
<dbReference type="Gene3D" id="3.40.190.10">
    <property type="entry name" value="Periplasmic binding protein-like II"/>
    <property type="match status" value="2"/>
</dbReference>
<evidence type="ECO:0000256" key="2">
    <source>
        <dbReference type="ARBA" id="ARBA00004193"/>
    </source>
</evidence>
<comment type="subcellular location">
    <subcellularLocation>
        <location evidence="2 10">Cell membrane</location>
        <topology evidence="2 10">Lipid-anchor</topology>
    </subcellularLocation>
</comment>
<comment type="similarity">
    <text evidence="3 10">Belongs to the PstS family.</text>
</comment>
<keyword evidence="8 10" id="KW-0564">Palmitate</keyword>
<comment type="subunit">
    <text evidence="4 10">The complex is composed of two ATP-binding proteins (PstB), two transmembrane proteins (PstC and PstA) and a solute-binding protein (PstS).</text>
</comment>
<reference evidence="12 13" key="1">
    <citation type="submission" date="2017-04" db="EMBL/GenBank/DDBJ databases">
        <authorList>
            <person name="Afonso C.L."/>
            <person name="Miller P.J."/>
            <person name="Scott M.A."/>
            <person name="Spackman E."/>
            <person name="Goraichik I."/>
            <person name="Dimitrov K.M."/>
            <person name="Suarez D.L."/>
            <person name="Swayne D.E."/>
        </authorList>
    </citation>
    <scope>NUCLEOTIDE SEQUENCE [LARGE SCALE GENOMIC DNA]</scope>
    <source>
        <strain evidence="12 13">DSM 11270</strain>
    </source>
</reference>
<keyword evidence="9 10" id="KW-0449">Lipoprotein</keyword>
<keyword evidence="7 10" id="KW-0732">Signal</keyword>
<evidence type="ECO:0000259" key="11">
    <source>
        <dbReference type="Pfam" id="PF12849"/>
    </source>
</evidence>
<feature type="domain" description="PBP" evidence="11">
    <location>
        <begin position="37"/>
        <end position="268"/>
    </location>
</feature>
<dbReference type="STRING" id="656914.SAMN00017405_1922"/>
<evidence type="ECO:0000256" key="5">
    <source>
        <dbReference type="ARBA" id="ARBA00022448"/>
    </source>
</evidence>
<evidence type="ECO:0000256" key="3">
    <source>
        <dbReference type="ARBA" id="ARBA00008725"/>
    </source>
</evidence>
<gene>
    <name evidence="12" type="ORF">SAMN00017405_1922</name>
</gene>
<dbReference type="RefSeq" id="WP_084053544.1">
    <property type="nucleotide sequence ID" value="NZ_FWWT01000020.1"/>
</dbReference>
<protein>
    <recommendedName>
        <fullName evidence="10">Phosphate-binding protein</fullName>
    </recommendedName>
</protein>
<feature type="signal peptide" evidence="10">
    <location>
        <begin position="1"/>
        <end position="19"/>
    </location>
</feature>
<keyword evidence="10" id="KW-0472">Membrane</keyword>
<dbReference type="GO" id="GO:0005886">
    <property type="term" value="C:plasma membrane"/>
    <property type="evidence" value="ECO:0007669"/>
    <property type="project" value="UniProtKB-SubCell"/>
</dbReference>
<dbReference type="GO" id="GO:0042301">
    <property type="term" value="F:phosphate ion binding"/>
    <property type="evidence" value="ECO:0007669"/>
    <property type="project" value="UniProtKB-UniRule"/>
</dbReference>
<dbReference type="NCBIfam" id="TIGR02136">
    <property type="entry name" value="ptsS_2"/>
    <property type="match status" value="1"/>
</dbReference>
<evidence type="ECO:0000313" key="13">
    <source>
        <dbReference type="Proteomes" id="UP000192731"/>
    </source>
</evidence>
<dbReference type="EMBL" id="FWWT01000020">
    <property type="protein sequence ID" value="SMB92197.1"/>
    <property type="molecule type" value="Genomic_DNA"/>
</dbReference>
<evidence type="ECO:0000256" key="4">
    <source>
        <dbReference type="ARBA" id="ARBA00011529"/>
    </source>
</evidence>
<dbReference type="Proteomes" id="UP000192731">
    <property type="component" value="Unassembled WGS sequence"/>
</dbReference>
<dbReference type="InterPro" id="IPR050811">
    <property type="entry name" value="Phosphate_ABC_transporter"/>
</dbReference>
<keyword evidence="10" id="KW-1003">Cell membrane</keyword>
<evidence type="ECO:0000256" key="6">
    <source>
        <dbReference type="ARBA" id="ARBA00022592"/>
    </source>
</evidence>
<evidence type="ECO:0000313" key="12">
    <source>
        <dbReference type="EMBL" id="SMB92197.1"/>
    </source>
</evidence>
<evidence type="ECO:0000256" key="10">
    <source>
        <dbReference type="RuleBase" id="RU367119"/>
    </source>
</evidence>
<organism evidence="12 13">
    <name type="scientific">Desulfonispora thiosulfatigenes DSM 11270</name>
    <dbReference type="NCBI Taxonomy" id="656914"/>
    <lineage>
        <taxon>Bacteria</taxon>
        <taxon>Bacillati</taxon>
        <taxon>Bacillota</taxon>
        <taxon>Clostridia</taxon>
        <taxon>Eubacteriales</taxon>
        <taxon>Peptococcaceae</taxon>
        <taxon>Desulfonispora</taxon>
    </lineage>
</organism>
<keyword evidence="5 10" id="KW-0813">Transport</keyword>
<dbReference type="InterPro" id="IPR011862">
    <property type="entry name" value="Phos-bd"/>
</dbReference>
<evidence type="ECO:0000256" key="9">
    <source>
        <dbReference type="ARBA" id="ARBA00023288"/>
    </source>
</evidence>
<comment type="function">
    <text evidence="10">Involved in the system for phosphate transport across the cytoplasmic membrane.</text>
</comment>
<comment type="function">
    <text evidence="1">Part of the ABC transporter complex PstSACB involved in phosphate import.</text>
</comment>
<evidence type="ECO:0000256" key="1">
    <source>
        <dbReference type="ARBA" id="ARBA00002841"/>
    </source>
</evidence>
<accession>A0A1W1VFN0</accession>
<dbReference type="PANTHER" id="PTHR30570:SF1">
    <property type="entry name" value="PHOSPHATE-BINDING PROTEIN PSTS"/>
    <property type="match status" value="1"/>
</dbReference>
<dbReference type="AlphaFoldDB" id="A0A1W1VFN0"/>
<dbReference type="InterPro" id="IPR024370">
    <property type="entry name" value="PBP_domain"/>
</dbReference>
<proteinExistence type="inferred from homology"/>
<sequence>MFKKLSLLLVLILSLSVFLAGCGEKEEMADDKQEGLSGRLKLAGSTSVQPLAEELAMRFMELNPNVKIEIAGGGSGAGIESVAGNGVADIGMASRELKEEEKTNNQDIRAIVIAKDGLAVIVHPDNEVSELSTKQVKDIFTGEITNWKDVGGKDAGITVINREEGSGTRGAFQELVLGKEGNYTTKAAIQNSTGAVKEAVKADPNSIGYISMGSLSEDVVGVVIDGANPTTEAVKDGKYPISRPFNFIIKVEAQGLTKAFIDWVLENEGQSMVSEQGFISL</sequence>
<dbReference type="OrthoDB" id="9790048at2"/>
<keyword evidence="6 10" id="KW-0592">Phosphate transport</keyword>
<evidence type="ECO:0000256" key="7">
    <source>
        <dbReference type="ARBA" id="ARBA00022729"/>
    </source>
</evidence>
<dbReference type="CDD" id="cd13653">
    <property type="entry name" value="PBP2_phosphate_like_1"/>
    <property type="match status" value="1"/>
</dbReference>
<feature type="chain" id="PRO_5039754783" description="Phosphate-binding protein" evidence="10">
    <location>
        <begin position="20"/>
        <end position="281"/>
    </location>
</feature>
<dbReference type="PROSITE" id="PS51257">
    <property type="entry name" value="PROKAR_LIPOPROTEIN"/>
    <property type="match status" value="1"/>
</dbReference>